<organism evidence="5 6">
    <name type="scientific">Polysphondylium violaceum</name>
    <dbReference type="NCBI Taxonomy" id="133409"/>
    <lineage>
        <taxon>Eukaryota</taxon>
        <taxon>Amoebozoa</taxon>
        <taxon>Evosea</taxon>
        <taxon>Eumycetozoa</taxon>
        <taxon>Dictyostelia</taxon>
        <taxon>Dictyosteliales</taxon>
        <taxon>Dictyosteliaceae</taxon>
        <taxon>Polysphondylium</taxon>
    </lineage>
</organism>
<sequence length="1345" mass="148187">MMHNVADYDYNRFNDQLSLFYVFGYPSQRYYRGEVGDVGTCNYAFNVVMLNSYVISPQVSCVVNNIASASCVATPFATNSTYKATTDTFYVLTVSLNTQNTPIELDIKMNYQDSTFSNSVMVDYISLEKVKVACYDQPTTSFTGEIFETQLIQSGVGVIDNLNLKGYIKLPSSFTNVATYFPDAISPIDTTSFEHVYNNVYQVGMKLAISDPNILSELQFILGSSNSLFKFKNPWDGPVNQIIQYNRSKYDLSNGEIINEFDILFENGYVGPISHPITVLGGVANKAFSGFVGGTPPLSTYNGTNKVLDYFSITPSKTFTHNLLFTVQKYNGPVDPSQILHCTSPFELANTSFTFAFGLYNAPTEYTYPFGLVRVGQISTFSISSFFTPLGAPGRSITYIVNDNVVLTTISNSIGGYEVPPTLASMSVALLEEGYSSIKIKCTDSVSGVLYISLNMAGSEDIITLDSTHRIVGDPKNGVYEKLVKGHYLNAPYTVSIFDFANNALTVGRERLFYYYGVSTPSNTDIKLLEFINLLSVSNNDINVTNKGSSCRVNILADSSLPYQATNSFMLVLELNPLNPPVKAHSIFNSTTNMYQIDFTIPAGLMTGTIAYTLVYNSYLAKASHSMVNAKFGANSQIRVTSTPTFDHLFPVVEGVSGEQDMSLYPGKISLKWSISFSDTANFKSGSVTFASVYNKQGFTLPISANNPTFTVEFQLEIELNNCKEYDPTEFYYIQSIETEDVLGNKGKTVRWTNKTIHPFYKFDAVTDDYIYVKCLTTNDISLPQVNFVKSQFPVLDTTSSSSRNVEIDFNVFDDTSPISKTHLPVCYFLSLPSTFYSITAKIKEVVDTKNITWTCLGSLPYGFGSGYLIPVSIYGIYDTALNYIGYSAYDLATEEHLSYIDARVATAYEPFIQSTSTFYSTGGTLIIYGNSLGPQYRLVYLEQSTLSFICTSTTSTYIKCEGLPSTTVSFHISLNGESAVSNIFIVNPVLVAPDINTPSPTPTATSTPSCSSDCGEPLNYGKCINGACVCIPPHNGFDCKANIDNSTVIKPNPTQPTVNITIPGTSSGQTPQFTSFVSVVALHELDSAGTLLNNYQFNSDKWILVNEGSSSNDQVTTVQYKYVIDNSLNTTIVSTVQVFAKVTNITFGNQQLYMNPSTIKFTFNITSYPFTKSTNALQVIMTAALESSKKVACSYKEFIDDQSNSQYLRIQIEDRSLFGRFIKFGMVDGREQIITNTVLDSSYGGKDLSTSTSDQSYIGLNVPYYTKYALLDPDFSVLVETRSARDQANSVCTSESSKKLTNAQLAGIIVGGVVFVFIVCAIAIYLYTRKSTSPIAMKLRRIGK</sequence>
<dbReference type="EMBL" id="AJWJ01000461">
    <property type="protein sequence ID" value="KAF2070667.1"/>
    <property type="molecule type" value="Genomic_DNA"/>
</dbReference>
<dbReference type="PANTHER" id="PTHR31378">
    <property type="entry name" value="EGF-LIKE DOMAIN-CONTAINING PROTEIN-RELATED-RELATED"/>
    <property type="match status" value="1"/>
</dbReference>
<feature type="domain" description="ComC supersandwich" evidence="2">
    <location>
        <begin position="1078"/>
        <end position="1279"/>
    </location>
</feature>
<protein>
    <recommendedName>
        <fullName evidence="7">EGF-like domain-containing protein</fullName>
    </recommendedName>
</protein>
<feature type="domain" description="DUF7034" evidence="3">
    <location>
        <begin position="796"/>
        <end position="903"/>
    </location>
</feature>
<evidence type="ECO:0000313" key="6">
    <source>
        <dbReference type="Proteomes" id="UP000695562"/>
    </source>
</evidence>
<dbReference type="InterPro" id="IPR056645">
    <property type="entry name" value="DUF7743"/>
</dbReference>
<dbReference type="OrthoDB" id="26095at2759"/>
<dbReference type="Pfam" id="PF23033">
    <property type="entry name" value="DUF7034"/>
    <property type="match status" value="1"/>
</dbReference>
<evidence type="ECO:0000259" key="2">
    <source>
        <dbReference type="Pfam" id="PF22933"/>
    </source>
</evidence>
<name>A0A8J4V1P8_9MYCE</name>
<evidence type="ECO:0000259" key="3">
    <source>
        <dbReference type="Pfam" id="PF23033"/>
    </source>
</evidence>
<keyword evidence="1" id="KW-1133">Transmembrane helix</keyword>
<dbReference type="Proteomes" id="UP000695562">
    <property type="component" value="Unassembled WGS sequence"/>
</dbReference>
<gene>
    <name evidence="5" type="ORF">CYY_008012</name>
</gene>
<proteinExistence type="predicted"/>
<evidence type="ECO:0000313" key="5">
    <source>
        <dbReference type="EMBL" id="KAF2070667.1"/>
    </source>
</evidence>
<dbReference type="Pfam" id="PF24893">
    <property type="entry name" value="DUF7743"/>
    <property type="match status" value="1"/>
</dbReference>
<comment type="caution">
    <text evidence="5">The sequence shown here is derived from an EMBL/GenBank/DDBJ whole genome shotgun (WGS) entry which is preliminary data.</text>
</comment>
<feature type="domain" description="DUF7743" evidence="4">
    <location>
        <begin position="419"/>
        <end position="527"/>
    </location>
</feature>
<evidence type="ECO:0008006" key="7">
    <source>
        <dbReference type="Google" id="ProtNLM"/>
    </source>
</evidence>
<dbReference type="InterPro" id="IPR054484">
    <property type="entry name" value="ComC_SSD"/>
</dbReference>
<accession>A0A8J4V1P8</accession>
<evidence type="ECO:0000256" key="1">
    <source>
        <dbReference type="SAM" id="Phobius"/>
    </source>
</evidence>
<feature type="transmembrane region" description="Helical" evidence="1">
    <location>
        <begin position="1306"/>
        <end position="1329"/>
    </location>
</feature>
<keyword evidence="1" id="KW-0812">Transmembrane</keyword>
<dbReference type="Pfam" id="PF22933">
    <property type="entry name" value="ComC_SSD"/>
    <property type="match status" value="1"/>
</dbReference>
<dbReference type="InterPro" id="IPR055462">
    <property type="entry name" value="DUF7034"/>
</dbReference>
<evidence type="ECO:0000259" key="4">
    <source>
        <dbReference type="Pfam" id="PF24893"/>
    </source>
</evidence>
<reference evidence="5" key="1">
    <citation type="submission" date="2020-01" db="EMBL/GenBank/DDBJ databases">
        <title>Development of genomics and gene disruption for Polysphondylium violaceum indicates a role for the polyketide synthase stlB in stalk morphogenesis.</title>
        <authorList>
            <person name="Narita B."/>
            <person name="Kawabe Y."/>
            <person name="Kin K."/>
            <person name="Saito T."/>
            <person name="Gibbs R."/>
            <person name="Kuspa A."/>
            <person name="Muzny D."/>
            <person name="Queller D."/>
            <person name="Richards S."/>
            <person name="Strassman J."/>
            <person name="Sucgang R."/>
            <person name="Worley K."/>
            <person name="Schaap P."/>
        </authorList>
    </citation>
    <scope>NUCLEOTIDE SEQUENCE</scope>
    <source>
        <strain evidence="5">QSvi11</strain>
    </source>
</reference>
<keyword evidence="1" id="KW-0472">Membrane</keyword>
<keyword evidence="6" id="KW-1185">Reference proteome</keyword>
<dbReference type="PANTHER" id="PTHR31378:SF17">
    <property type="match status" value="1"/>
</dbReference>